<name>E2C041_HARSA</name>
<evidence type="ECO:0000313" key="2">
    <source>
        <dbReference type="Proteomes" id="UP000008237"/>
    </source>
</evidence>
<dbReference type="InParanoid" id="E2C041"/>
<gene>
    <name evidence="1" type="ORF">EAI_08819</name>
</gene>
<feature type="non-terminal residue" evidence="1">
    <location>
        <position position="1"/>
    </location>
</feature>
<reference evidence="1 2" key="1">
    <citation type="journal article" date="2010" name="Science">
        <title>Genomic comparison of the ants Camponotus floridanus and Harpegnathos saltator.</title>
        <authorList>
            <person name="Bonasio R."/>
            <person name="Zhang G."/>
            <person name="Ye C."/>
            <person name="Mutti N.S."/>
            <person name="Fang X."/>
            <person name="Qin N."/>
            <person name="Donahue G."/>
            <person name="Yang P."/>
            <person name="Li Q."/>
            <person name="Li C."/>
            <person name="Zhang P."/>
            <person name="Huang Z."/>
            <person name="Berger S.L."/>
            <person name="Reinberg D."/>
            <person name="Wang J."/>
            <person name="Liebig J."/>
        </authorList>
    </citation>
    <scope>NUCLEOTIDE SEQUENCE [LARGE SCALE GENOMIC DNA]</scope>
    <source>
        <strain evidence="1 2">R22 G/1</strain>
    </source>
</reference>
<accession>E2C041</accession>
<dbReference type="Proteomes" id="UP000008237">
    <property type="component" value="Unassembled WGS sequence"/>
</dbReference>
<feature type="non-terminal residue" evidence="1">
    <location>
        <position position="33"/>
    </location>
</feature>
<keyword evidence="2" id="KW-1185">Reference proteome</keyword>
<sequence length="33" mass="3899">LVCLKRVSVFWRGIHKLSDRWGKCIASDGQYFE</sequence>
<evidence type="ECO:0000313" key="1">
    <source>
        <dbReference type="EMBL" id="EFN78688.1"/>
    </source>
</evidence>
<dbReference type="AlphaFoldDB" id="E2C041"/>
<dbReference type="EMBL" id="GL451720">
    <property type="protein sequence ID" value="EFN78688.1"/>
    <property type="molecule type" value="Genomic_DNA"/>
</dbReference>
<protein>
    <submittedName>
        <fullName evidence="1">Uncharacterized protein</fullName>
    </submittedName>
</protein>
<proteinExistence type="predicted"/>
<organism evidence="2">
    <name type="scientific">Harpegnathos saltator</name>
    <name type="common">Jerdon's jumping ant</name>
    <dbReference type="NCBI Taxonomy" id="610380"/>
    <lineage>
        <taxon>Eukaryota</taxon>
        <taxon>Metazoa</taxon>
        <taxon>Ecdysozoa</taxon>
        <taxon>Arthropoda</taxon>
        <taxon>Hexapoda</taxon>
        <taxon>Insecta</taxon>
        <taxon>Pterygota</taxon>
        <taxon>Neoptera</taxon>
        <taxon>Endopterygota</taxon>
        <taxon>Hymenoptera</taxon>
        <taxon>Apocrita</taxon>
        <taxon>Aculeata</taxon>
        <taxon>Formicoidea</taxon>
        <taxon>Formicidae</taxon>
        <taxon>Ponerinae</taxon>
        <taxon>Ponerini</taxon>
        <taxon>Harpegnathos</taxon>
    </lineage>
</organism>